<protein>
    <recommendedName>
        <fullName evidence="3">VWFA domain-containing protein</fullName>
    </recommendedName>
</protein>
<keyword evidence="1" id="KW-0472">Membrane</keyword>
<dbReference type="Gene3D" id="3.40.50.410">
    <property type="entry name" value="von Willebrand factor, type A domain"/>
    <property type="match status" value="1"/>
</dbReference>
<dbReference type="SMART" id="SM00327">
    <property type="entry name" value="VWA"/>
    <property type="match status" value="1"/>
</dbReference>
<dbReference type="RefSeq" id="WP_183381958.1">
    <property type="nucleotide sequence ID" value="NZ_JACHXR010000001.1"/>
</dbReference>
<dbReference type="PANTHER" id="PTHR10579:SF43">
    <property type="entry name" value="ZINC FINGER (C3HC4-TYPE RING FINGER) FAMILY PROTEIN"/>
    <property type="match status" value="1"/>
</dbReference>
<dbReference type="PROSITE" id="PS50234">
    <property type="entry name" value="VWFA"/>
    <property type="match status" value="1"/>
</dbReference>
<keyword evidence="1" id="KW-0812">Transmembrane</keyword>
<evidence type="ECO:0000313" key="5">
    <source>
        <dbReference type="Proteomes" id="UP000518892"/>
    </source>
</evidence>
<feature type="domain" description="VWFA" evidence="3">
    <location>
        <begin position="39"/>
        <end position="224"/>
    </location>
</feature>
<organism evidence="4 5">
    <name type="scientific">Halomonas stenophila</name>
    <dbReference type="NCBI Taxonomy" id="795312"/>
    <lineage>
        <taxon>Bacteria</taxon>
        <taxon>Pseudomonadati</taxon>
        <taxon>Pseudomonadota</taxon>
        <taxon>Gammaproteobacteria</taxon>
        <taxon>Oceanospirillales</taxon>
        <taxon>Halomonadaceae</taxon>
        <taxon>Halomonas</taxon>
    </lineage>
</organism>
<comment type="caution">
    <text evidence="4">The sequence shown here is derived from an EMBL/GenBank/DDBJ whole genome shotgun (WGS) entry which is preliminary data.</text>
</comment>
<dbReference type="PROSITE" id="PS51257">
    <property type="entry name" value="PROKAR_LIPOPROTEIN"/>
    <property type="match status" value="1"/>
</dbReference>
<evidence type="ECO:0000313" key="4">
    <source>
        <dbReference type="EMBL" id="MBB3229435.1"/>
    </source>
</evidence>
<dbReference type="AlphaFoldDB" id="A0A7W5HI09"/>
<gene>
    <name evidence="4" type="ORF">FHR97_000250</name>
</gene>
<feature type="transmembrane region" description="Helical" evidence="1">
    <location>
        <begin position="578"/>
        <end position="595"/>
    </location>
</feature>
<dbReference type="SUPFAM" id="SSF53300">
    <property type="entry name" value="vWA-like"/>
    <property type="match status" value="1"/>
</dbReference>
<feature type="signal peptide" evidence="2">
    <location>
        <begin position="1"/>
        <end position="33"/>
    </location>
</feature>
<dbReference type="Proteomes" id="UP000518892">
    <property type="component" value="Unassembled WGS sequence"/>
</dbReference>
<name>A0A7W5HI09_9GAMM</name>
<dbReference type="Pfam" id="PF13768">
    <property type="entry name" value="VWA_3"/>
    <property type="match status" value="1"/>
</dbReference>
<keyword evidence="5" id="KW-1185">Reference proteome</keyword>
<dbReference type="InterPro" id="IPR002035">
    <property type="entry name" value="VWF_A"/>
</dbReference>
<keyword evidence="1" id="KW-1133">Transmembrane helix</keyword>
<evidence type="ECO:0000256" key="1">
    <source>
        <dbReference type="SAM" id="Phobius"/>
    </source>
</evidence>
<reference evidence="4 5" key="1">
    <citation type="submission" date="2020-08" db="EMBL/GenBank/DDBJ databases">
        <title>Genomic Encyclopedia of Type Strains, Phase III (KMG-III): the genomes of soil and plant-associated and newly described type strains.</title>
        <authorList>
            <person name="Whitman W."/>
        </authorList>
    </citation>
    <scope>NUCLEOTIDE SEQUENCE [LARGE SCALE GENOMIC DNA]</scope>
    <source>
        <strain evidence="4 5">CECT 7744</strain>
    </source>
</reference>
<dbReference type="InterPro" id="IPR051266">
    <property type="entry name" value="CLCR"/>
</dbReference>
<sequence>MGKAGRYWRRAAGAALLGLACLLGMVTTAPAQAPEERPDVRVVVDVSGSMRTNDPDRLAVSAMDLLVSLLPEGVSAGVWTFGETVDNPLPLGEVSEDWRERALSLPPALQEYQQYTDIEAALRQAAGAEANGWRHLILMTDGVIDLSPSRGAKPAIDRRSRQRLVEELAPALADQGVAIHAIAFSDEADLALVERLAQLTGGLASVATSPDGLLGAFLDIIERIFPADRLQLEEGRFLVDDGVESLSALIFHDPGASPLTLVAPDGSRYRAETAPDAVRWQVEPRFDLIRIPDPAPGEWRLEGPVGEKSRISVSSPWHLRIAPLPATLYQGFAVPVEAWLARSPGAEAPPTTTLTASLRDLDGEVQASVTLEADDQGRYRGRLPAPALTGNARLVIRAEGEGFARQRSQAVNVLPAIGVAHDPAAGRVVLVAEHPRLNRDNTAIRGDLRGERLEAEAVGEARWHLPLPPLDEALSQPLLLTATLTLDGETRELRLPRLILNPDARVGIGRADMAGPTLAAERFGAADDGAEPARPEPNLADRFVEAVNAAPARLRDWWQAGRPGLEGLAARFRDDPRLWVGLTLAVLSLLVLLLWRRRRRRAVTHSREEPHV</sequence>
<dbReference type="EMBL" id="JACHXR010000001">
    <property type="protein sequence ID" value="MBB3229435.1"/>
    <property type="molecule type" value="Genomic_DNA"/>
</dbReference>
<evidence type="ECO:0000256" key="2">
    <source>
        <dbReference type="SAM" id="SignalP"/>
    </source>
</evidence>
<evidence type="ECO:0000259" key="3">
    <source>
        <dbReference type="PROSITE" id="PS50234"/>
    </source>
</evidence>
<accession>A0A7W5HI09</accession>
<dbReference type="PANTHER" id="PTHR10579">
    <property type="entry name" value="CALCIUM-ACTIVATED CHLORIDE CHANNEL REGULATOR"/>
    <property type="match status" value="1"/>
</dbReference>
<dbReference type="InterPro" id="IPR036465">
    <property type="entry name" value="vWFA_dom_sf"/>
</dbReference>
<feature type="chain" id="PRO_5030970677" description="VWFA domain-containing protein" evidence="2">
    <location>
        <begin position="34"/>
        <end position="612"/>
    </location>
</feature>
<proteinExistence type="predicted"/>
<dbReference type="CDD" id="cd00198">
    <property type="entry name" value="vWFA"/>
    <property type="match status" value="1"/>
</dbReference>
<keyword evidence="2" id="KW-0732">Signal</keyword>